<evidence type="ECO:0000313" key="2">
    <source>
        <dbReference type="Proteomes" id="UP000248536"/>
    </source>
</evidence>
<organism evidence="1 2">
    <name type="scientific">Flagellimonas maritima</name>
    <dbReference type="NCBI Taxonomy" id="1383885"/>
    <lineage>
        <taxon>Bacteria</taxon>
        <taxon>Pseudomonadati</taxon>
        <taxon>Bacteroidota</taxon>
        <taxon>Flavobacteriia</taxon>
        <taxon>Flavobacteriales</taxon>
        <taxon>Flavobacteriaceae</taxon>
        <taxon>Flagellimonas</taxon>
    </lineage>
</organism>
<evidence type="ECO:0000313" key="1">
    <source>
        <dbReference type="EMBL" id="AWX43652.1"/>
    </source>
</evidence>
<keyword evidence="2" id="KW-1185">Reference proteome</keyword>
<proteinExistence type="predicted"/>
<dbReference type="Proteomes" id="UP000248536">
    <property type="component" value="Chromosome"/>
</dbReference>
<reference evidence="1 2" key="1">
    <citation type="submission" date="2018-06" db="EMBL/GenBank/DDBJ databases">
        <title>Spongiibacterium sp. HME9304 Genome sequencing and assembly.</title>
        <authorList>
            <person name="Kang H."/>
            <person name="Kim H."/>
            <person name="Joh K."/>
        </authorList>
    </citation>
    <scope>NUCLEOTIDE SEQUENCE [LARGE SCALE GENOMIC DNA]</scope>
    <source>
        <strain evidence="1 2">HME9304</strain>
    </source>
</reference>
<dbReference type="AlphaFoldDB" id="A0A2Z4LPE2"/>
<dbReference type="KEGG" id="spon:HME9304_00643"/>
<gene>
    <name evidence="1" type="ORF">HME9304_00643</name>
</gene>
<protein>
    <submittedName>
        <fullName evidence="1">Uncharacterized protein</fullName>
    </submittedName>
</protein>
<sequence length="82" mass="9371">MDILLYSNLTKVSGTQFHIVPDAVLREVPMQMMHGFNMTDDWLDCRPAPEEHPCLAFVILRFILDISIGNRDLNLSHLFSGL</sequence>
<dbReference type="EMBL" id="CP030104">
    <property type="protein sequence ID" value="AWX43652.1"/>
    <property type="molecule type" value="Genomic_DNA"/>
</dbReference>
<name>A0A2Z4LPE2_9FLAO</name>
<accession>A0A2Z4LPE2</accession>